<gene>
    <name evidence="3" type="ORF">D0435_03565</name>
</gene>
<dbReference type="Pfam" id="PF07905">
    <property type="entry name" value="PucR"/>
    <property type="match status" value="1"/>
</dbReference>
<evidence type="ECO:0000313" key="3">
    <source>
        <dbReference type="EMBL" id="NBH60752.1"/>
    </source>
</evidence>
<sequence length="388" mass="44377">MAVTIKDLLNLEIMQNFKIVAGEKGLNRAVTATEILDFEFMQEGEEYRANSFEGNSLVLSSLLFAKDDPALVLVTIKKLISQNVQVLAYKPVFFKELPAEALAYADERNFPILEFSHDEYFEDIIFSVKNLVERDDIVLQAEALFSDMLLREFSAEEAECAQEKMSSQLRPVRLVLCVKIKEIAGTQISDMIKRAKPDQKLRSKTFIGKLGNRFFVILSQDEENPSRFKAQFDDVLIAYGLIGREMTVGVSAVVPTGENIDKAVRQAFWTEKIAEIEKVPVKYYEKTGIYRLIIPGMHTKSMAAYMEDYLAPLFEEEDKDGELFRTAVEYILAKGDTIETAERLYCHKNTIRYRIGKLQEKLDSESNEKEFYQNLAAAIKIYLLINQD</sequence>
<feature type="domain" description="PucR C-terminal helix-turn-helix" evidence="2">
    <location>
        <begin position="323"/>
        <end position="381"/>
    </location>
</feature>
<dbReference type="InterPro" id="IPR051448">
    <property type="entry name" value="CdaR-like_regulators"/>
</dbReference>
<dbReference type="InterPro" id="IPR025736">
    <property type="entry name" value="PucR_C-HTH_dom"/>
</dbReference>
<reference evidence="3 4" key="1">
    <citation type="submission" date="2018-08" db="EMBL/GenBank/DDBJ databases">
        <title>Murine metabolic-syndrome-specific gut microbial biobank.</title>
        <authorList>
            <person name="Liu C."/>
        </authorList>
    </citation>
    <scope>NUCLEOTIDE SEQUENCE [LARGE SCALE GENOMIC DNA]</scope>
    <source>
        <strain evidence="3 4">28</strain>
    </source>
</reference>
<evidence type="ECO:0000313" key="4">
    <source>
        <dbReference type="Proteomes" id="UP000446866"/>
    </source>
</evidence>
<evidence type="ECO:0000259" key="1">
    <source>
        <dbReference type="Pfam" id="PF07905"/>
    </source>
</evidence>
<dbReference type="RefSeq" id="WP_160201049.1">
    <property type="nucleotide sequence ID" value="NZ_QXWK01000004.1"/>
</dbReference>
<dbReference type="Gene3D" id="1.10.10.2840">
    <property type="entry name" value="PucR C-terminal helix-turn-helix domain"/>
    <property type="match status" value="1"/>
</dbReference>
<keyword evidence="4" id="KW-1185">Reference proteome</keyword>
<dbReference type="AlphaFoldDB" id="A0A845QFN4"/>
<dbReference type="Pfam" id="PF13556">
    <property type="entry name" value="HTH_30"/>
    <property type="match status" value="1"/>
</dbReference>
<proteinExistence type="predicted"/>
<protein>
    <submittedName>
        <fullName evidence="3">PucR family transcriptional regulator</fullName>
    </submittedName>
</protein>
<feature type="domain" description="Purine catabolism PurC-like" evidence="1">
    <location>
        <begin position="7"/>
        <end position="129"/>
    </location>
</feature>
<accession>A0A845QFN4</accession>
<dbReference type="PANTHER" id="PTHR33744">
    <property type="entry name" value="CARBOHYDRATE DIACID REGULATOR"/>
    <property type="match status" value="1"/>
</dbReference>
<comment type="caution">
    <text evidence="3">The sequence shown here is derived from an EMBL/GenBank/DDBJ whole genome shotgun (WGS) entry which is preliminary data.</text>
</comment>
<dbReference type="InterPro" id="IPR042070">
    <property type="entry name" value="PucR_C-HTH_sf"/>
</dbReference>
<dbReference type="EMBL" id="QXWK01000004">
    <property type="protein sequence ID" value="NBH60752.1"/>
    <property type="molecule type" value="Genomic_DNA"/>
</dbReference>
<dbReference type="InterPro" id="IPR012914">
    <property type="entry name" value="PucR_dom"/>
</dbReference>
<name>A0A845QFN4_9FIRM</name>
<dbReference type="Proteomes" id="UP000446866">
    <property type="component" value="Unassembled WGS sequence"/>
</dbReference>
<organism evidence="3 4">
    <name type="scientific">Anaerotruncus colihominis</name>
    <dbReference type="NCBI Taxonomy" id="169435"/>
    <lineage>
        <taxon>Bacteria</taxon>
        <taxon>Bacillati</taxon>
        <taxon>Bacillota</taxon>
        <taxon>Clostridia</taxon>
        <taxon>Eubacteriales</taxon>
        <taxon>Oscillospiraceae</taxon>
        <taxon>Anaerotruncus</taxon>
    </lineage>
</organism>
<evidence type="ECO:0000259" key="2">
    <source>
        <dbReference type="Pfam" id="PF13556"/>
    </source>
</evidence>